<keyword evidence="2" id="KW-0479">Metal-binding</keyword>
<feature type="domain" description="DDE Tnp4" evidence="3">
    <location>
        <begin position="1"/>
        <end position="118"/>
    </location>
</feature>
<protein>
    <recommendedName>
        <fullName evidence="3">DDE Tnp4 domain-containing protein</fullName>
    </recommendedName>
</protein>
<evidence type="ECO:0000259" key="3">
    <source>
        <dbReference type="Pfam" id="PF13359"/>
    </source>
</evidence>
<gene>
    <name evidence="4" type="ORF">SNE40_014273</name>
</gene>
<dbReference type="Pfam" id="PF13359">
    <property type="entry name" value="DDE_Tnp_4"/>
    <property type="match status" value="1"/>
</dbReference>
<accession>A0AAN8JE48</accession>
<reference evidence="4 5" key="1">
    <citation type="submission" date="2024-01" db="EMBL/GenBank/DDBJ databases">
        <title>The genome of the rayed Mediterranean limpet Patella caerulea (Linnaeus, 1758).</title>
        <authorList>
            <person name="Anh-Thu Weber A."/>
            <person name="Halstead-Nussloch G."/>
        </authorList>
    </citation>
    <scope>NUCLEOTIDE SEQUENCE [LARGE SCALE GENOMIC DNA]</scope>
    <source>
        <strain evidence="4">AATW-2023a</strain>
        <tissue evidence="4">Whole specimen</tissue>
    </source>
</reference>
<evidence type="ECO:0000256" key="1">
    <source>
        <dbReference type="ARBA" id="ARBA00001968"/>
    </source>
</evidence>
<dbReference type="EMBL" id="JAZGQO010000010">
    <property type="protein sequence ID" value="KAK6175897.1"/>
    <property type="molecule type" value="Genomic_DNA"/>
</dbReference>
<dbReference type="PANTHER" id="PTHR23080:SF141">
    <property type="entry name" value="TRANSPOSASE HELIX-TURN-HELIX DOMAIN-CONTAINING PROTEIN"/>
    <property type="match status" value="1"/>
</dbReference>
<dbReference type="Proteomes" id="UP001347796">
    <property type="component" value="Unassembled WGS sequence"/>
</dbReference>
<evidence type="ECO:0000313" key="4">
    <source>
        <dbReference type="EMBL" id="KAK6175897.1"/>
    </source>
</evidence>
<comment type="cofactor">
    <cofactor evidence="1">
        <name>a divalent metal cation</name>
        <dbReference type="ChEBI" id="CHEBI:60240"/>
    </cofactor>
</comment>
<organism evidence="4 5">
    <name type="scientific">Patella caerulea</name>
    <name type="common">Rayed Mediterranean limpet</name>
    <dbReference type="NCBI Taxonomy" id="87958"/>
    <lineage>
        <taxon>Eukaryota</taxon>
        <taxon>Metazoa</taxon>
        <taxon>Spiralia</taxon>
        <taxon>Lophotrochozoa</taxon>
        <taxon>Mollusca</taxon>
        <taxon>Gastropoda</taxon>
        <taxon>Patellogastropoda</taxon>
        <taxon>Patelloidea</taxon>
        <taxon>Patellidae</taxon>
        <taxon>Patella</taxon>
    </lineage>
</organism>
<dbReference type="InterPro" id="IPR027806">
    <property type="entry name" value="HARBI1_dom"/>
</dbReference>
<comment type="caution">
    <text evidence="4">The sequence shown here is derived from an EMBL/GenBank/DDBJ whole genome shotgun (WGS) entry which is preliminary data.</text>
</comment>
<keyword evidence="5" id="KW-1185">Reference proteome</keyword>
<dbReference type="GO" id="GO:0046872">
    <property type="term" value="F:metal ion binding"/>
    <property type="evidence" value="ECO:0007669"/>
    <property type="project" value="UniProtKB-KW"/>
</dbReference>
<evidence type="ECO:0000256" key="2">
    <source>
        <dbReference type="ARBA" id="ARBA00022723"/>
    </source>
</evidence>
<proteinExistence type="predicted"/>
<name>A0AAN8JE48_PATCE</name>
<evidence type="ECO:0000313" key="5">
    <source>
        <dbReference type="Proteomes" id="UP001347796"/>
    </source>
</evidence>
<dbReference type="PANTHER" id="PTHR23080">
    <property type="entry name" value="THAP DOMAIN PROTEIN"/>
    <property type="match status" value="1"/>
</dbReference>
<sequence>MFVSDTFEGSISDKDIVLKSGFLDHLVPGDVIMADRGFNIRDVLNSRKVDLIIPPFLAGREKLTPQEEALTKDIAKHRIHVERAIERIKKFRILQKIIPLSLEPLMTQIVFVASCLVNFQEPLVT</sequence>
<dbReference type="AlphaFoldDB" id="A0AAN8JE48"/>